<dbReference type="Pfam" id="PF01370">
    <property type="entry name" value="Epimerase"/>
    <property type="match status" value="1"/>
</dbReference>
<dbReference type="OrthoDB" id="3360397at2"/>
<feature type="domain" description="NAD-dependent epimerase/dehydratase" evidence="1">
    <location>
        <begin position="18"/>
        <end position="177"/>
    </location>
</feature>
<proteinExistence type="predicted"/>
<organism evidence="2 3">
    <name type="scientific">Actinacidiphila yanglinensis</name>
    <dbReference type="NCBI Taxonomy" id="310779"/>
    <lineage>
        <taxon>Bacteria</taxon>
        <taxon>Bacillati</taxon>
        <taxon>Actinomycetota</taxon>
        <taxon>Actinomycetes</taxon>
        <taxon>Kitasatosporales</taxon>
        <taxon>Streptomycetaceae</taxon>
        <taxon>Actinacidiphila</taxon>
    </lineage>
</organism>
<keyword evidence="3" id="KW-1185">Reference proteome</keyword>
<gene>
    <name evidence="2" type="ORF">SAMN05216223_112121</name>
</gene>
<dbReference type="RefSeq" id="WP_103888410.1">
    <property type="nucleotide sequence ID" value="NZ_FNVU01000012.1"/>
</dbReference>
<protein>
    <submittedName>
        <fullName evidence="2">dTDP-4-dehydrorhamnose reductase</fullName>
    </submittedName>
</protein>
<evidence type="ECO:0000259" key="1">
    <source>
        <dbReference type="Pfam" id="PF01370"/>
    </source>
</evidence>
<dbReference type="EMBL" id="FNVU01000012">
    <property type="protein sequence ID" value="SEG80896.1"/>
    <property type="molecule type" value="Genomic_DNA"/>
</dbReference>
<sequence length="263" mass="27439">MRIIGSGFLARNLAARADRHPGVVVYAAGPSGGSADDAGAFARDAERLCAALAECRTDGSRLVYVSTSSVGLYGRPGPRLVESGPVYPCSAYGRHKLAMEGVVRASGPDHLILRLAYPVGPFQPAHQVVPALTAQVRAGQVTILRGARRDLLDVAHFTAIVDALLIAGVAGEVVNVASGTAVPAERIVDHIAERLGVRPRKRIVETPPESGISVDRLRELVPETAGFGFGPGYFRDVLDRYVPVTPVVPEAPVGGASGGAVGR</sequence>
<evidence type="ECO:0000313" key="2">
    <source>
        <dbReference type="EMBL" id="SEG80896.1"/>
    </source>
</evidence>
<dbReference type="Proteomes" id="UP000236754">
    <property type="component" value="Unassembled WGS sequence"/>
</dbReference>
<dbReference type="Gene3D" id="3.40.50.720">
    <property type="entry name" value="NAD(P)-binding Rossmann-like Domain"/>
    <property type="match status" value="1"/>
</dbReference>
<dbReference type="InterPro" id="IPR001509">
    <property type="entry name" value="Epimerase_deHydtase"/>
</dbReference>
<dbReference type="InterPro" id="IPR036291">
    <property type="entry name" value="NAD(P)-bd_dom_sf"/>
</dbReference>
<name>A0A1H6D8T9_9ACTN</name>
<dbReference type="AlphaFoldDB" id="A0A1H6D8T9"/>
<reference evidence="2 3" key="1">
    <citation type="submission" date="2016-10" db="EMBL/GenBank/DDBJ databases">
        <authorList>
            <person name="de Groot N.N."/>
        </authorList>
    </citation>
    <scope>NUCLEOTIDE SEQUENCE [LARGE SCALE GENOMIC DNA]</scope>
    <source>
        <strain evidence="2 3">CGMCC 4.2023</strain>
    </source>
</reference>
<evidence type="ECO:0000313" key="3">
    <source>
        <dbReference type="Proteomes" id="UP000236754"/>
    </source>
</evidence>
<accession>A0A1H6D8T9</accession>
<dbReference type="SUPFAM" id="SSF51735">
    <property type="entry name" value="NAD(P)-binding Rossmann-fold domains"/>
    <property type="match status" value="1"/>
</dbReference>